<accession>A0A7H0I4B1</accession>
<keyword evidence="5" id="KW-1185">Reference proteome</keyword>
<name>A0A7H0I4B1_9ACTN</name>
<reference evidence="4 5" key="1">
    <citation type="submission" date="2020-08" db="EMBL/GenBank/DDBJ databases">
        <title>A novel species.</title>
        <authorList>
            <person name="Gao J."/>
        </authorList>
    </citation>
    <scope>NUCLEOTIDE SEQUENCE [LARGE SCALE GENOMIC DNA]</scope>
    <source>
        <strain evidence="4 5">CRPJ-33</strain>
    </source>
</reference>
<dbReference type="GO" id="GO:0016491">
    <property type="term" value="F:oxidoreductase activity"/>
    <property type="evidence" value="ECO:0007669"/>
    <property type="project" value="UniProtKB-KW"/>
</dbReference>
<keyword evidence="2" id="KW-0520">NAD</keyword>
<dbReference type="SUPFAM" id="SSF52283">
    <property type="entry name" value="Formate/glycerate dehydrogenase catalytic domain-like"/>
    <property type="match status" value="1"/>
</dbReference>
<dbReference type="CDD" id="cd12159">
    <property type="entry name" value="2-Hacid_dh_2"/>
    <property type="match status" value="1"/>
</dbReference>
<dbReference type="Pfam" id="PF02826">
    <property type="entry name" value="2-Hacid_dh_C"/>
    <property type="match status" value="1"/>
</dbReference>
<dbReference type="Proteomes" id="UP000516230">
    <property type="component" value="Chromosome"/>
</dbReference>
<organism evidence="4 5">
    <name type="scientific">Streptomyces genisteinicus</name>
    <dbReference type="NCBI Taxonomy" id="2768068"/>
    <lineage>
        <taxon>Bacteria</taxon>
        <taxon>Bacillati</taxon>
        <taxon>Actinomycetota</taxon>
        <taxon>Actinomycetes</taxon>
        <taxon>Kitasatosporales</taxon>
        <taxon>Streptomycetaceae</taxon>
        <taxon>Streptomyces</taxon>
    </lineage>
</organism>
<dbReference type="KEGG" id="sgj:IAG43_27795"/>
<evidence type="ECO:0000256" key="1">
    <source>
        <dbReference type="ARBA" id="ARBA00023002"/>
    </source>
</evidence>
<dbReference type="InterPro" id="IPR036291">
    <property type="entry name" value="NAD(P)-bd_dom_sf"/>
</dbReference>
<dbReference type="EMBL" id="CP060825">
    <property type="protein sequence ID" value="QNP67627.1"/>
    <property type="molecule type" value="Genomic_DNA"/>
</dbReference>
<dbReference type="SUPFAM" id="SSF51735">
    <property type="entry name" value="NAD(P)-binding Rossmann-fold domains"/>
    <property type="match status" value="1"/>
</dbReference>
<gene>
    <name evidence="4" type="ORF">IAG43_27795</name>
</gene>
<evidence type="ECO:0000313" key="4">
    <source>
        <dbReference type="EMBL" id="QNP67627.1"/>
    </source>
</evidence>
<evidence type="ECO:0000313" key="5">
    <source>
        <dbReference type="Proteomes" id="UP000516230"/>
    </source>
</evidence>
<dbReference type="Gene3D" id="3.40.50.720">
    <property type="entry name" value="NAD(P)-binding Rossmann-like Domain"/>
    <property type="match status" value="2"/>
</dbReference>
<protein>
    <submittedName>
        <fullName evidence="4">NAD-binding protein</fullName>
    </submittedName>
</protein>
<dbReference type="InterPro" id="IPR006140">
    <property type="entry name" value="D-isomer_DH_NAD-bd"/>
</dbReference>
<feature type="domain" description="D-isomer specific 2-hydroxyacid dehydrogenase NAD-binding" evidence="3">
    <location>
        <begin position="119"/>
        <end position="287"/>
    </location>
</feature>
<sequence length="324" mass="34018">MQPRIAICADDTAEAGEGAPHRANEPSGDALRQALAAAVTGAGGRLVEPVDAQGMVWLSARGVSALAAVLDTHPGISWVQLPWAGVENLASAGVLNRPVTFTCAKGAFAGQVAEHALALTLATLRNLVHQARTPTWHSLDPRSLHGARVTILGGGGIATELLALLAPFGCRVTVVRRRAEELPGASRTLPVARLHDALPHTDVLVLALALTPDTRTIIGERELDALPSHAVVVNVARGAHLHTEALLQALKNDTIGGAALDVTDPEPLPDGHPLWADPRVLITSHCADSADYVVDRLSRRVASNVRRLSEGRELEGVVEPGEGY</sequence>
<dbReference type="AlphaFoldDB" id="A0A7H0I4B1"/>
<proteinExistence type="predicted"/>
<dbReference type="PANTHER" id="PTHR43333:SF1">
    <property type="entry name" value="D-ISOMER SPECIFIC 2-HYDROXYACID DEHYDROGENASE NAD-BINDING DOMAIN-CONTAINING PROTEIN"/>
    <property type="match status" value="1"/>
</dbReference>
<dbReference type="PANTHER" id="PTHR43333">
    <property type="entry name" value="2-HACID_DH_C DOMAIN-CONTAINING PROTEIN"/>
    <property type="match status" value="1"/>
</dbReference>
<evidence type="ECO:0000256" key="2">
    <source>
        <dbReference type="ARBA" id="ARBA00023027"/>
    </source>
</evidence>
<dbReference type="GO" id="GO:0051287">
    <property type="term" value="F:NAD binding"/>
    <property type="evidence" value="ECO:0007669"/>
    <property type="project" value="InterPro"/>
</dbReference>
<evidence type="ECO:0000259" key="3">
    <source>
        <dbReference type="Pfam" id="PF02826"/>
    </source>
</evidence>
<keyword evidence="1" id="KW-0560">Oxidoreductase</keyword>